<evidence type="ECO:0000313" key="1">
    <source>
        <dbReference type="EMBL" id="NFF00815.1"/>
    </source>
</evidence>
<dbReference type="RefSeq" id="WP_076175230.1">
    <property type="nucleotide sequence ID" value="NZ_CABMIC010000009.1"/>
</dbReference>
<dbReference type="Proteomes" id="UP000472521">
    <property type="component" value="Unassembled WGS sequence"/>
</dbReference>
<dbReference type="InterPro" id="IPR011006">
    <property type="entry name" value="CheY-like_superfamily"/>
</dbReference>
<gene>
    <name evidence="1" type="ORF">FCV25_03345</name>
</gene>
<dbReference type="SUPFAM" id="SSF52172">
    <property type="entry name" value="CheY-like"/>
    <property type="match status" value="1"/>
</dbReference>
<reference evidence="1 2" key="1">
    <citation type="submission" date="2019-04" db="EMBL/GenBank/DDBJ databases">
        <title>Genome sequencing of Clostridium botulinum Groups I-IV and Clostridium butyricum.</title>
        <authorList>
            <person name="Brunt J."/>
            <person name="Van Vliet A.H.M."/>
            <person name="Stringer S.C."/>
            <person name="Carter A.T."/>
            <person name="Peck M.W."/>
        </authorList>
    </citation>
    <scope>NUCLEOTIDE SEQUENCE [LARGE SCALE GENOMIC DNA]</scope>
    <source>
        <strain evidence="1 2">IFR 18/054</strain>
    </source>
</reference>
<dbReference type="AlphaFoldDB" id="A0A6B4GW81"/>
<name>A0A6B4GW81_CLOBO</name>
<sequence length="50" mass="5915">MADLMSYALKKEGYIVRTVGNRIEWMGITESFKFNLIIFHLMLPDISRKH</sequence>
<comment type="caution">
    <text evidence="1">The sequence shown here is derived from an EMBL/GenBank/DDBJ whole genome shotgun (WGS) entry which is preliminary data.</text>
</comment>
<proteinExistence type="predicted"/>
<evidence type="ECO:0000313" key="2">
    <source>
        <dbReference type="Proteomes" id="UP000472521"/>
    </source>
</evidence>
<dbReference type="EMBL" id="SWND01000002">
    <property type="protein sequence ID" value="NFF00815.1"/>
    <property type="molecule type" value="Genomic_DNA"/>
</dbReference>
<protein>
    <submittedName>
        <fullName evidence="1">Response regulator</fullName>
    </submittedName>
</protein>
<organism evidence="1 2">
    <name type="scientific">Clostridium botulinum</name>
    <dbReference type="NCBI Taxonomy" id="1491"/>
    <lineage>
        <taxon>Bacteria</taxon>
        <taxon>Bacillati</taxon>
        <taxon>Bacillota</taxon>
        <taxon>Clostridia</taxon>
        <taxon>Eubacteriales</taxon>
        <taxon>Clostridiaceae</taxon>
        <taxon>Clostridium</taxon>
    </lineage>
</organism>
<accession>A0A6B4GW81</accession>